<protein>
    <submittedName>
        <fullName evidence="7">Cytochrome P450</fullName>
    </submittedName>
</protein>
<dbReference type="GO" id="GO:0004497">
    <property type="term" value="F:monooxygenase activity"/>
    <property type="evidence" value="ECO:0007669"/>
    <property type="project" value="UniProtKB-KW"/>
</dbReference>
<evidence type="ECO:0000256" key="3">
    <source>
        <dbReference type="ARBA" id="ARBA00022723"/>
    </source>
</evidence>
<name>A0A5S4GZL2_9ACTN</name>
<dbReference type="InterPro" id="IPR002397">
    <property type="entry name" value="Cyt_P450_B"/>
</dbReference>
<evidence type="ECO:0000313" key="8">
    <source>
        <dbReference type="Proteomes" id="UP000306628"/>
    </source>
</evidence>
<dbReference type="GO" id="GO:0016705">
    <property type="term" value="F:oxidoreductase activity, acting on paired donors, with incorporation or reduction of molecular oxygen"/>
    <property type="evidence" value="ECO:0007669"/>
    <property type="project" value="InterPro"/>
</dbReference>
<dbReference type="EMBL" id="VCKX01000013">
    <property type="protein sequence ID" value="TMR37874.1"/>
    <property type="molecule type" value="Genomic_DNA"/>
</dbReference>
<organism evidence="7 8">
    <name type="scientific">Nonomuraea zeae</name>
    <dbReference type="NCBI Taxonomy" id="1642303"/>
    <lineage>
        <taxon>Bacteria</taxon>
        <taxon>Bacillati</taxon>
        <taxon>Actinomycetota</taxon>
        <taxon>Actinomycetes</taxon>
        <taxon>Streptosporangiales</taxon>
        <taxon>Streptosporangiaceae</taxon>
        <taxon>Nonomuraea</taxon>
    </lineage>
</organism>
<evidence type="ECO:0000256" key="1">
    <source>
        <dbReference type="ARBA" id="ARBA00010617"/>
    </source>
</evidence>
<dbReference type="FunFam" id="1.10.630.10:FF:000018">
    <property type="entry name" value="Cytochrome P450 monooxygenase"/>
    <property type="match status" value="1"/>
</dbReference>
<dbReference type="Pfam" id="PF00067">
    <property type="entry name" value="p450"/>
    <property type="match status" value="1"/>
</dbReference>
<evidence type="ECO:0000313" key="7">
    <source>
        <dbReference type="EMBL" id="TMR37874.1"/>
    </source>
</evidence>
<dbReference type="PANTHER" id="PTHR46696:SF1">
    <property type="entry name" value="CYTOCHROME P450 YJIB-RELATED"/>
    <property type="match status" value="1"/>
</dbReference>
<dbReference type="PRINTS" id="PR00359">
    <property type="entry name" value="BP450"/>
</dbReference>
<dbReference type="InterPro" id="IPR036396">
    <property type="entry name" value="Cyt_P450_sf"/>
</dbReference>
<proteinExistence type="inferred from homology"/>
<dbReference type="AlphaFoldDB" id="A0A5S4GZL2"/>
<comment type="caution">
    <text evidence="7">The sequence shown here is derived from an EMBL/GenBank/DDBJ whole genome shotgun (WGS) entry which is preliminary data.</text>
</comment>
<keyword evidence="8" id="KW-1185">Reference proteome</keyword>
<dbReference type="RefSeq" id="WP_138688682.1">
    <property type="nucleotide sequence ID" value="NZ_JBHSAZ010000013.1"/>
</dbReference>
<dbReference type="GO" id="GO:0005506">
    <property type="term" value="F:iron ion binding"/>
    <property type="evidence" value="ECO:0007669"/>
    <property type="project" value="InterPro"/>
</dbReference>
<dbReference type="InterPro" id="IPR001128">
    <property type="entry name" value="Cyt_P450"/>
</dbReference>
<keyword evidence="5" id="KW-0408">Iron</keyword>
<dbReference type="Proteomes" id="UP000306628">
    <property type="component" value="Unassembled WGS sequence"/>
</dbReference>
<dbReference type="PANTHER" id="PTHR46696">
    <property type="entry name" value="P450, PUTATIVE (EUROFUNG)-RELATED"/>
    <property type="match status" value="1"/>
</dbReference>
<keyword evidence="3" id="KW-0479">Metal-binding</keyword>
<dbReference type="Gene3D" id="1.10.630.10">
    <property type="entry name" value="Cytochrome P450"/>
    <property type="match status" value="1"/>
</dbReference>
<dbReference type="CDD" id="cd11029">
    <property type="entry name" value="CYP107-like"/>
    <property type="match status" value="1"/>
</dbReference>
<comment type="similarity">
    <text evidence="1">Belongs to the cytochrome P450 family.</text>
</comment>
<evidence type="ECO:0000256" key="6">
    <source>
        <dbReference type="ARBA" id="ARBA00023033"/>
    </source>
</evidence>
<dbReference type="OrthoDB" id="4133219at2"/>
<sequence>MEHGQCPYRLDPTGADIWGEIAYLRTQGPAVLVDMAGGVTGWSVTRRDVVRMLAADPRVSRDPWQHWPAWAAGEISEDWALISWIGVDHTLNAYGDKHRNVNIQTLLGPKFGRRAIEARRPHVEKLVARLLDDLAGLPSEQPVDLRKQFTTLVPAETVMDLCGVPPHLRPRARRVVHAVQKTNPAPGEAKENFAAMRACMADLIAVKRAHPGDDLTTELLRFRHEGGGLPDSELISTLILLIGAGTETVTNLLSSTVVSLLAHPDQLGLIRAGQARWRDAVDESLRMQSSFMHAPLRYAVQDIDLGDGVIIRAGDPILLCFAAAGREPALNEDADRFDITRGDRVHLSFGHGVHFCKGIDLVHLEAEIALPALFDRFPRLELAVPAGELQPIPSFIANGPAVLPVNLHGTPDRGGRR</sequence>
<keyword evidence="2" id="KW-0349">Heme</keyword>
<evidence type="ECO:0000256" key="5">
    <source>
        <dbReference type="ARBA" id="ARBA00023004"/>
    </source>
</evidence>
<keyword evidence="6" id="KW-0503">Monooxygenase</keyword>
<dbReference type="SUPFAM" id="SSF48264">
    <property type="entry name" value="Cytochrome P450"/>
    <property type="match status" value="1"/>
</dbReference>
<gene>
    <name evidence="7" type="ORF">ETD85_06495</name>
</gene>
<dbReference type="GO" id="GO:0020037">
    <property type="term" value="F:heme binding"/>
    <property type="evidence" value="ECO:0007669"/>
    <property type="project" value="InterPro"/>
</dbReference>
<evidence type="ECO:0000256" key="4">
    <source>
        <dbReference type="ARBA" id="ARBA00023002"/>
    </source>
</evidence>
<evidence type="ECO:0000256" key="2">
    <source>
        <dbReference type="ARBA" id="ARBA00022617"/>
    </source>
</evidence>
<keyword evidence="4" id="KW-0560">Oxidoreductase</keyword>
<accession>A0A5S4GZL2</accession>
<reference evidence="7 8" key="1">
    <citation type="submission" date="2019-05" db="EMBL/GenBank/DDBJ databases">
        <title>Draft genome sequence of Nonomuraea zeae DSM 100528.</title>
        <authorList>
            <person name="Saricaoglu S."/>
            <person name="Isik K."/>
        </authorList>
    </citation>
    <scope>NUCLEOTIDE SEQUENCE [LARGE SCALE GENOMIC DNA]</scope>
    <source>
        <strain evidence="7 8">DSM 100528</strain>
    </source>
</reference>